<dbReference type="EMBL" id="JAYMCU010000071">
    <property type="protein sequence ID" value="MEC3938878.1"/>
    <property type="molecule type" value="Genomic_DNA"/>
</dbReference>
<dbReference type="Proteomes" id="UP001357437">
    <property type="component" value="Unassembled WGS sequence"/>
</dbReference>
<evidence type="ECO:0000256" key="1">
    <source>
        <dbReference type="ARBA" id="ARBA00004167"/>
    </source>
</evidence>
<dbReference type="Gene3D" id="3.90.550.10">
    <property type="entry name" value="Spore Coat Polysaccharide Biosynthesis Protein SpsA, Chain A"/>
    <property type="match status" value="1"/>
</dbReference>
<keyword evidence="4" id="KW-0808">Transferase</keyword>
<gene>
    <name evidence="4" type="ORF">VOF76_22275</name>
</gene>
<keyword evidence="4" id="KW-0328">Glycosyltransferase</keyword>
<evidence type="ECO:0000256" key="2">
    <source>
        <dbReference type="ARBA" id="ARBA00022692"/>
    </source>
</evidence>
<proteinExistence type="predicted"/>
<accession>A0ABU6IBB5</accession>
<keyword evidence="2" id="KW-0812">Transmembrane</keyword>
<protein>
    <submittedName>
        <fullName evidence="4">Glycosyltransferase family 2 protein</fullName>
        <ecNumber evidence="4">2.4.-.-</ecNumber>
    </submittedName>
</protein>
<keyword evidence="3" id="KW-0472">Membrane</keyword>
<dbReference type="Pfam" id="PF13704">
    <property type="entry name" value="Glyco_tranf_2_4"/>
    <property type="match status" value="1"/>
</dbReference>
<evidence type="ECO:0000313" key="4">
    <source>
        <dbReference type="EMBL" id="MEC3938878.1"/>
    </source>
</evidence>
<reference evidence="4 5" key="1">
    <citation type="submission" date="2024-01" db="EMBL/GenBank/DDBJ databases">
        <title>Comparative Genomics of Leclercia adecarboxylata Strains Isolated from Several Sources.</title>
        <authorList>
            <person name="Yescas-Zazueta V."/>
            <person name="Balbuena-Alonso M.G."/>
            <person name="Valencia D."/>
            <person name="Mendez-Pfeiffer P.A."/>
            <person name="Ballesteros-Monrreal M.G."/>
            <person name="Rocha-Gracia R.D.C."/>
            <person name="Barrios-Villa E."/>
        </authorList>
    </citation>
    <scope>NUCLEOTIDE SEQUENCE [LARGE SCALE GENOMIC DNA]</scope>
    <source>
        <strain evidence="4 5">33MEM</strain>
    </source>
</reference>
<name>A0ABU6IBB5_9ENTR</name>
<comment type="subcellular location">
    <subcellularLocation>
        <location evidence="1">Membrane</location>
        <topology evidence="1">Single-pass membrane protein</topology>
    </subcellularLocation>
</comment>
<dbReference type="GO" id="GO:0016757">
    <property type="term" value="F:glycosyltransferase activity"/>
    <property type="evidence" value="ECO:0007669"/>
    <property type="project" value="UniProtKB-KW"/>
</dbReference>
<dbReference type="CDD" id="cd00761">
    <property type="entry name" value="Glyco_tranf_GTA_type"/>
    <property type="match status" value="1"/>
</dbReference>
<keyword evidence="5" id="KW-1185">Reference proteome</keyword>
<comment type="caution">
    <text evidence="4">The sequence shown here is derived from an EMBL/GenBank/DDBJ whole genome shotgun (WGS) entry which is preliminary data.</text>
</comment>
<dbReference type="RefSeq" id="WP_150870159.1">
    <property type="nucleotide sequence ID" value="NZ_CBCYJT010000017.1"/>
</dbReference>
<keyword evidence="3" id="KW-1133">Transmembrane helix</keyword>
<sequence>MLSICSIFKNEHPFILEWLAYHRCLGIEHFYIADNSSTDGSKNLLIALSEIGIVKHFDYPSEDGIAPQIGAYNTLLSKAETEWLTFIDADEFLTPANYEENLNELNILLNDERVSAIALNWAVYGSSYSIIPENALVIERLNKRANKEHSVNLHYKSIIRKKDTISAGKNPHHFILRNNKKYVKTTGYEESESNGLSKQVDWDKLRVNHYVIKSKAEFITKKAVRGRATTLEKDLNRTINFFRSHDLNQIEENIPRWFINRVACEKKLIIEKLKTIGYNYCEQFYPSPLYRTACGMGKGNIDILNISKDTLEIRGWAINKNSEPVKNIIAVLNSTKILEPKNQLFRDRLDLARAKLGDGIGSGFNVSFPRPQEQIKNIDFYALDNNGLVVVEIKSAIDIISKINESSGVTPV</sequence>
<evidence type="ECO:0000313" key="5">
    <source>
        <dbReference type="Proteomes" id="UP001357437"/>
    </source>
</evidence>
<dbReference type="InterPro" id="IPR029044">
    <property type="entry name" value="Nucleotide-diphossugar_trans"/>
</dbReference>
<dbReference type="PANTHER" id="PTHR21461:SF69">
    <property type="entry name" value="GLYCOSYLTRANSFERASE FAMILY 92 PROTEIN"/>
    <property type="match status" value="1"/>
</dbReference>
<dbReference type="SUPFAM" id="SSF53448">
    <property type="entry name" value="Nucleotide-diphospho-sugar transferases"/>
    <property type="match status" value="1"/>
</dbReference>
<evidence type="ECO:0000256" key="3">
    <source>
        <dbReference type="ARBA" id="ARBA00022989"/>
    </source>
</evidence>
<dbReference type="EC" id="2.4.-.-" evidence="4"/>
<dbReference type="PANTHER" id="PTHR21461">
    <property type="entry name" value="GLYCOSYLTRANSFERASE FAMILY 92 PROTEIN"/>
    <property type="match status" value="1"/>
</dbReference>
<organism evidence="4 5">
    <name type="scientific">Leclercia adecarboxylata</name>
    <dbReference type="NCBI Taxonomy" id="83655"/>
    <lineage>
        <taxon>Bacteria</taxon>
        <taxon>Pseudomonadati</taxon>
        <taxon>Pseudomonadota</taxon>
        <taxon>Gammaproteobacteria</taxon>
        <taxon>Enterobacterales</taxon>
        <taxon>Enterobacteriaceae</taxon>
        <taxon>Leclercia</taxon>
    </lineage>
</organism>